<protein>
    <submittedName>
        <fullName evidence="1">Uncharacterized protein</fullName>
    </submittedName>
</protein>
<gene>
    <name evidence="1" type="ORF">QW060_18065</name>
</gene>
<proteinExistence type="predicted"/>
<evidence type="ECO:0000313" key="2">
    <source>
        <dbReference type="Proteomes" id="UP001242368"/>
    </source>
</evidence>
<evidence type="ECO:0000313" key="1">
    <source>
        <dbReference type="EMBL" id="MDN3708983.1"/>
    </source>
</evidence>
<name>A0ABT8CZA0_9FLAO</name>
<organism evidence="1 2">
    <name type="scientific">Paenimyroides ceti</name>
    <dbReference type="NCBI Taxonomy" id="395087"/>
    <lineage>
        <taxon>Bacteria</taxon>
        <taxon>Pseudomonadati</taxon>
        <taxon>Bacteroidota</taxon>
        <taxon>Flavobacteriia</taxon>
        <taxon>Flavobacteriales</taxon>
        <taxon>Flavobacteriaceae</taxon>
        <taxon>Paenimyroides</taxon>
    </lineage>
</organism>
<keyword evidence="2" id="KW-1185">Reference proteome</keyword>
<comment type="caution">
    <text evidence="1">The sequence shown here is derived from an EMBL/GenBank/DDBJ whole genome shotgun (WGS) entry which is preliminary data.</text>
</comment>
<sequence length="43" mass="4902">MARLLPVILQELSPYSCFGISRTFTRCTRYAYFFHTIAGGIIS</sequence>
<dbReference type="EMBL" id="JAUFQU010000009">
    <property type="protein sequence ID" value="MDN3708983.1"/>
    <property type="molecule type" value="Genomic_DNA"/>
</dbReference>
<dbReference type="Proteomes" id="UP001242368">
    <property type="component" value="Unassembled WGS sequence"/>
</dbReference>
<dbReference type="RefSeq" id="WP_290364876.1">
    <property type="nucleotide sequence ID" value="NZ_JAUFQU010000009.1"/>
</dbReference>
<reference evidence="2" key="1">
    <citation type="journal article" date="2019" name="Int. J. Syst. Evol. Microbiol.">
        <title>The Global Catalogue of Microorganisms (GCM) 10K type strain sequencing project: providing services to taxonomists for standard genome sequencing and annotation.</title>
        <authorList>
            <consortium name="The Broad Institute Genomics Platform"/>
            <consortium name="The Broad Institute Genome Sequencing Center for Infectious Disease"/>
            <person name="Wu L."/>
            <person name="Ma J."/>
        </authorList>
    </citation>
    <scope>NUCLEOTIDE SEQUENCE [LARGE SCALE GENOMIC DNA]</scope>
    <source>
        <strain evidence="2">CECT 7184</strain>
    </source>
</reference>
<accession>A0ABT8CZA0</accession>